<reference evidence="3" key="2">
    <citation type="submission" date="2018-07" db="EMBL/GenBank/DDBJ databases">
        <authorList>
            <person name="Quirk P.G."/>
            <person name="Krulwich T.A."/>
        </authorList>
    </citation>
    <scope>NUCLEOTIDE SEQUENCE</scope>
</reference>
<feature type="region of interest" description="Disordered" evidence="1">
    <location>
        <begin position="122"/>
        <end position="142"/>
    </location>
</feature>
<dbReference type="InterPro" id="IPR031901">
    <property type="entry name" value="Unpaired"/>
</dbReference>
<protein>
    <submittedName>
        <fullName evidence="3">CSON004570 protein</fullName>
    </submittedName>
</protein>
<feature type="compositionally biased region" description="Polar residues" evidence="1">
    <location>
        <begin position="124"/>
        <end position="136"/>
    </location>
</feature>
<name>A0A336MP96_CULSO</name>
<sequence>MRIGSGSYLSSRREGHNANNRHHHERFTSSQSRERQRIASHYFNLNEKLEWQNPCGGNHVPPDPNWQPPKPTLSDEIAALENVKKHIEPALQDIENQIREEELADPLGRWSKHEENYSFLPALNDTQNSQGASESTPRVKRRPQQWHRDIQVFIGAFQYLHKQQLLVDNDSNNGTDTSKMLFDLMTNAKSLLCEIEILVNNTAHNLRKPRGRTEMGNILKFEVKNPSSTSRYLDRRFTNEKYKQYVSELLHVVTRRFERKKLNHHLQSIGEPLVGKSASRQRNHRRKNNNRLGLSNESSRRRKGNQSNMRNSESNQRIRGNNSKNRENRPHNKRQRLNTGIRRQKKLNMTTSTTTPPRIFTML</sequence>
<proteinExistence type="predicted"/>
<organism evidence="3">
    <name type="scientific">Culicoides sonorensis</name>
    <name type="common">Biting midge</name>
    <dbReference type="NCBI Taxonomy" id="179676"/>
    <lineage>
        <taxon>Eukaryota</taxon>
        <taxon>Metazoa</taxon>
        <taxon>Ecdysozoa</taxon>
        <taxon>Arthropoda</taxon>
        <taxon>Hexapoda</taxon>
        <taxon>Insecta</taxon>
        <taxon>Pterygota</taxon>
        <taxon>Neoptera</taxon>
        <taxon>Endopterygota</taxon>
        <taxon>Diptera</taxon>
        <taxon>Nematocera</taxon>
        <taxon>Chironomoidea</taxon>
        <taxon>Ceratopogonidae</taxon>
        <taxon>Ceratopogoninae</taxon>
        <taxon>Culicoides</taxon>
        <taxon>Monoculicoides</taxon>
    </lineage>
</organism>
<evidence type="ECO:0000256" key="1">
    <source>
        <dbReference type="SAM" id="MobiDB-lite"/>
    </source>
</evidence>
<evidence type="ECO:0000313" key="2">
    <source>
        <dbReference type="EMBL" id="SSX12713.1"/>
    </source>
</evidence>
<dbReference type="Pfam" id="PF15972">
    <property type="entry name" value="Unpaired"/>
    <property type="match status" value="1"/>
</dbReference>
<feature type="compositionally biased region" description="Basic residues" evidence="1">
    <location>
        <begin position="331"/>
        <end position="346"/>
    </location>
</feature>
<evidence type="ECO:0000313" key="3">
    <source>
        <dbReference type="EMBL" id="SSX32156.1"/>
    </source>
</evidence>
<accession>A0A336MP96</accession>
<feature type="compositionally biased region" description="Polar residues" evidence="1">
    <location>
        <begin position="305"/>
        <end position="323"/>
    </location>
</feature>
<dbReference type="AlphaFoldDB" id="A0A336MP96"/>
<feature type="region of interest" description="Disordered" evidence="1">
    <location>
        <begin position="1"/>
        <end position="35"/>
    </location>
</feature>
<dbReference type="EMBL" id="UFQT01001919">
    <property type="protein sequence ID" value="SSX32156.1"/>
    <property type="molecule type" value="Genomic_DNA"/>
</dbReference>
<dbReference type="OMA" id="ISNIEIW"/>
<gene>
    <name evidence="3" type="primary">CSON004570</name>
</gene>
<dbReference type="GO" id="GO:0007259">
    <property type="term" value="P:cell surface receptor signaling pathway via JAK-STAT"/>
    <property type="evidence" value="ECO:0007669"/>
    <property type="project" value="InterPro"/>
</dbReference>
<feature type="compositionally biased region" description="Basic residues" evidence="1">
    <location>
        <begin position="279"/>
        <end position="289"/>
    </location>
</feature>
<dbReference type="EMBL" id="UFQS01001919">
    <property type="protein sequence ID" value="SSX12713.1"/>
    <property type="molecule type" value="Genomic_DNA"/>
</dbReference>
<dbReference type="VEuPathDB" id="VectorBase:CSON004570"/>
<dbReference type="GO" id="GO:0001700">
    <property type="term" value="P:embryonic development via the syncytial blastoderm"/>
    <property type="evidence" value="ECO:0007669"/>
    <property type="project" value="InterPro"/>
</dbReference>
<feature type="region of interest" description="Disordered" evidence="1">
    <location>
        <begin position="268"/>
        <end position="363"/>
    </location>
</feature>
<reference evidence="2" key="1">
    <citation type="submission" date="2018-04" db="EMBL/GenBank/DDBJ databases">
        <authorList>
            <person name="Go L.Y."/>
            <person name="Mitchell J.A."/>
        </authorList>
    </citation>
    <scope>NUCLEOTIDE SEQUENCE</scope>
    <source>
        <tissue evidence="2">Whole organism</tissue>
    </source>
</reference>